<sequence length="68" mass="7944">MSRESKNEYRTNLELVDDRTEKERFREEALRKLAPPSAEVRAAIAAAKARAKKPTIFRRVVRFLRGSR</sequence>
<organism evidence="1 2">
    <name type="scientific">Xanthomonas phage vB_Xar_IVIA-DoCa5</name>
    <dbReference type="NCBI Taxonomy" id="2975532"/>
    <lineage>
        <taxon>Viruses</taxon>
        <taxon>Duplodnaviria</taxon>
        <taxon>Heunggongvirae</taxon>
        <taxon>Uroviricota</taxon>
        <taxon>Caudoviricetes</taxon>
        <taxon>Mesyanzhinovviridae</taxon>
        <taxon>Bradleyvirinae</taxon>
        <taxon>Docaquintavirus</taxon>
        <taxon>Docaquintavirus doca5</taxon>
    </lineage>
</organism>
<name>A0A9X9JMU9_9CAUD</name>
<gene>
    <name evidence="1" type="ORF">IVIADoCa5_61</name>
</gene>
<reference evidence="1" key="1">
    <citation type="submission" date="2022-07" db="EMBL/GenBank/DDBJ databases">
        <title>Comparative analysis of new lytic phages for the biological control of phytopathogenic Xanthomonas spp.</title>
        <authorList>
            <person name="Domingo-Calap M.L."/>
            <person name="Bernabeu-Gimeno M."/>
            <person name="Aure C.M."/>
            <person name="Marco-Noales E."/>
            <person name="Domingo-Calap P."/>
        </authorList>
    </citation>
    <scope>NUCLEOTIDE SEQUENCE</scope>
</reference>
<keyword evidence="2" id="KW-1185">Reference proteome</keyword>
<dbReference type="EMBL" id="ON932079">
    <property type="protein sequence ID" value="UYA98731.1"/>
    <property type="molecule type" value="Genomic_DNA"/>
</dbReference>
<dbReference type="Proteomes" id="UP001164549">
    <property type="component" value="Segment"/>
</dbReference>
<accession>A0A9X9JMU9</accession>
<proteinExistence type="predicted"/>
<evidence type="ECO:0000313" key="1">
    <source>
        <dbReference type="EMBL" id="UYA98731.1"/>
    </source>
</evidence>
<evidence type="ECO:0000313" key="2">
    <source>
        <dbReference type="Proteomes" id="UP001164549"/>
    </source>
</evidence>
<protein>
    <submittedName>
        <fullName evidence="1">Uncharacterized protein</fullName>
    </submittedName>
</protein>